<feature type="transmembrane region" description="Helical" evidence="1">
    <location>
        <begin position="47"/>
        <end position="73"/>
    </location>
</feature>
<keyword evidence="3" id="KW-1185">Reference proteome</keyword>
<feature type="transmembrane region" description="Helical" evidence="1">
    <location>
        <begin position="122"/>
        <end position="143"/>
    </location>
</feature>
<sequence length="145" mass="15413">MSNPWADFGRDEKVGADLWEEVDLPPWGGQSQPESYPAPQLPRGVRFVAGFASLLSAGTLVLGVILGLLMVLLPVLKPGTGFAVSIGPGWDRVVAHLGVGALGELGLFLARRRRSSGWGATAPTVTVALVVLGSVAGLLWWSWWR</sequence>
<protein>
    <submittedName>
        <fullName evidence="2">Uncharacterized protein</fullName>
    </submittedName>
</protein>
<keyword evidence="1" id="KW-0812">Transmembrane</keyword>
<accession>A0A3G8ZWT1</accession>
<proteinExistence type="predicted"/>
<organism evidence="2 3">
    <name type="scientific">Nakamurella antarctica</name>
    <dbReference type="NCBI Taxonomy" id="1902245"/>
    <lineage>
        <taxon>Bacteria</taxon>
        <taxon>Bacillati</taxon>
        <taxon>Actinomycetota</taxon>
        <taxon>Actinomycetes</taxon>
        <taxon>Nakamurellales</taxon>
        <taxon>Nakamurellaceae</taxon>
        <taxon>Nakamurella</taxon>
    </lineage>
</organism>
<gene>
    <name evidence="2" type="ORF">EH165_08185</name>
</gene>
<dbReference type="EMBL" id="CP034170">
    <property type="protein sequence ID" value="AZI58121.1"/>
    <property type="molecule type" value="Genomic_DNA"/>
</dbReference>
<reference evidence="2 3" key="1">
    <citation type="submission" date="2018-11" db="EMBL/GenBank/DDBJ databases">
        <authorList>
            <person name="Da X."/>
        </authorList>
    </citation>
    <scope>NUCLEOTIDE SEQUENCE [LARGE SCALE GENOMIC DNA]</scope>
    <source>
        <strain evidence="2 3">S14-144</strain>
    </source>
</reference>
<evidence type="ECO:0000256" key="1">
    <source>
        <dbReference type="SAM" id="Phobius"/>
    </source>
</evidence>
<dbReference type="KEGG" id="nak:EH165_08185"/>
<dbReference type="Proteomes" id="UP000268084">
    <property type="component" value="Chromosome"/>
</dbReference>
<keyword evidence="1" id="KW-1133">Transmembrane helix</keyword>
<keyword evidence="1" id="KW-0472">Membrane</keyword>
<evidence type="ECO:0000313" key="2">
    <source>
        <dbReference type="EMBL" id="AZI58121.1"/>
    </source>
</evidence>
<feature type="transmembrane region" description="Helical" evidence="1">
    <location>
        <begin position="93"/>
        <end position="110"/>
    </location>
</feature>
<dbReference type="AlphaFoldDB" id="A0A3G8ZWT1"/>
<dbReference type="RefSeq" id="WP_124799031.1">
    <property type="nucleotide sequence ID" value="NZ_CP034170.1"/>
</dbReference>
<name>A0A3G8ZWT1_9ACTN</name>
<evidence type="ECO:0000313" key="3">
    <source>
        <dbReference type="Proteomes" id="UP000268084"/>
    </source>
</evidence>
<reference evidence="2 3" key="2">
    <citation type="submission" date="2018-12" db="EMBL/GenBank/DDBJ databases">
        <title>Nakamurella antarcticus sp. nov., isolated from Antarctica South Shetland Islands soil.</title>
        <authorList>
            <person name="Peng F."/>
        </authorList>
    </citation>
    <scope>NUCLEOTIDE SEQUENCE [LARGE SCALE GENOMIC DNA]</scope>
    <source>
        <strain evidence="2 3">S14-144</strain>
    </source>
</reference>